<organism evidence="1 2">
    <name type="scientific">Caenorhabditis tropicalis</name>
    <dbReference type="NCBI Taxonomy" id="1561998"/>
    <lineage>
        <taxon>Eukaryota</taxon>
        <taxon>Metazoa</taxon>
        <taxon>Ecdysozoa</taxon>
        <taxon>Nematoda</taxon>
        <taxon>Chromadorea</taxon>
        <taxon>Rhabditida</taxon>
        <taxon>Rhabditina</taxon>
        <taxon>Rhabditomorpha</taxon>
        <taxon>Rhabditoidea</taxon>
        <taxon>Rhabditidae</taxon>
        <taxon>Peloderinae</taxon>
        <taxon>Caenorhabditis</taxon>
    </lineage>
</organism>
<reference evidence="2" key="1">
    <citation type="submission" date="2016-11" db="UniProtKB">
        <authorList>
            <consortium name="WormBaseParasite"/>
        </authorList>
    </citation>
    <scope>IDENTIFICATION</scope>
</reference>
<dbReference type="WBParaSite" id="Csp11.Scaffold19.g86.t1">
    <property type="protein sequence ID" value="Csp11.Scaffold19.g86.t1"/>
    <property type="gene ID" value="Csp11.Scaffold19.g86"/>
</dbReference>
<sequence length="72" mass="8321">MISGRVGMPARSPGIDNLRRTLFELSEMRHQDNRRASVEHSPVYRDSGKSQKWLRHASLMAEKKNRTRSSIV</sequence>
<protein>
    <submittedName>
        <fullName evidence="2">Transposase</fullName>
    </submittedName>
</protein>
<accession>A0A1I7SXW2</accession>
<evidence type="ECO:0000313" key="1">
    <source>
        <dbReference type="Proteomes" id="UP000095282"/>
    </source>
</evidence>
<dbReference type="Proteomes" id="UP000095282">
    <property type="component" value="Unplaced"/>
</dbReference>
<evidence type="ECO:0000313" key="2">
    <source>
        <dbReference type="WBParaSite" id="Csp11.Scaffold19.g86.t1"/>
    </source>
</evidence>
<dbReference type="AlphaFoldDB" id="A0A1I7SXW2"/>
<proteinExistence type="predicted"/>
<name>A0A1I7SXW2_9PELO</name>
<keyword evidence="1" id="KW-1185">Reference proteome</keyword>